<name>A0A928VLC8_9CYAN</name>
<feature type="region of interest" description="Disordered" evidence="2">
    <location>
        <begin position="440"/>
        <end position="472"/>
    </location>
</feature>
<dbReference type="PANTHER" id="PTHR30570">
    <property type="entry name" value="PERIPLASMIC PHOSPHATE BINDING COMPONENT OF PHOSPHATE ABC TRANSPORTER"/>
    <property type="match status" value="1"/>
</dbReference>
<dbReference type="Gene3D" id="3.40.190.10">
    <property type="entry name" value="Periplasmic binding protein-like II"/>
    <property type="match status" value="2"/>
</dbReference>
<reference evidence="4" key="1">
    <citation type="submission" date="2020-10" db="EMBL/GenBank/DDBJ databases">
        <authorList>
            <person name="Castelo-Branco R."/>
            <person name="Eusebio N."/>
            <person name="Adriana R."/>
            <person name="Vieira A."/>
            <person name="Brugerolle De Fraissinette N."/>
            <person name="Rezende De Castro R."/>
            <person name="Schneider M.P."/>
            <person name="Vasconcelos V."/>
            <person name="Leao P.N."/>
        </authorList>
    </citation>
    <scope>NUCLEOTIDE SEQUENCE</scope>
    <source>
        <strain evidence="4">LEGE 11480</strain>
    </source>
</reference>
<dbReference type="AlphaFoldDB" id="A0A928VLC8"/>
<protein>
    <submittedName>
        <fullName evidence="4">DUF4912 domain-containing protein</fullName>
    </submittedName>
</protein>
<feature type="compositionally biased region" description="Polar residues" evidence="2">
    <location>
        <begin position="459"/>
        <end position="468"/>
    </location>
</feature>
<evidence type="ECO:0000259" key="3">
    <source>
        <dbReference type="Pfam" id="PF12849"/>
    </source>
</evidence>
<dbReference type="EMBL" id="JADEXQ010000005">
    <property type="protein sequence ID" value="MBE9028645.1"/>
    <property type="molecule type" value="Genomic_DNA"/>
</dbReference>
<dbReference type="RefSeq" id="WP_264323470.1">
    <property type="nucleotide sequence ID" value="NZ_JADEXQ010000005.1"/>
</dbReference>
<dbReference type="Pfam" id="PF16258">
    <property type="entry name" value="DUF4912"/>
    <property type="match status" value="2"/>
</dbReference>
<dbReference type="InterPro" id="IPR032585">
    <property type="entry name" value="DUF4912"/>
</dbReference>
<accession>A0A928VLC8</accession>
<keyword evidence="5" id="KW-1185">Reference proteome</keyword>
<dbReference type="InterPro" id="IPR024370">
    <property type="entry name" value="PBP_domain"/>
</dbReference>
<evidence type="ECO:0000256" key="1">
    <source>
        <dbReference type="ARBA" id="ARBA00022729"/>
    </source>
</evidence>
<feature type="domain" description="PBP" evidence="3">
    <location>
        <begin position="53"/>
        <end position="281"/>
    </location>
</feature>
<evidence type="ECO:0000313" key="4">
    <source>
        <dbReference type="EMBL" id="MBE9028645.1"/>
    </source>
</evidence>
<gene>
    <name evidence="4" type="ORF">IQ266_02590</name>
</gene>
<comment type="caution">
    <text evidence="4">The sequence shown here is derived from an EMBL/GenBank/DDBJ whole genome shotgun (WGS) entry which is preliminary data.</text>
</comment>
<dbReference type="Proteomes" id="UP000625316">
    <property type="component" value="Unassembled WGS sequence"/>
</dbReference>
<dbReference type="SUPFAM" id="SSF53850">
    <property type="entry name" value="Periplasmic binding protein-like II"/>
    <property type="match status" value="1"/>
</dbReference>
<evidence type="ECO:0000256" key="2">
    <source>
        <dbReference type="SAM" id="MobiDB-lite"/>
    </source>
</evidence>
<feature type="compositionally biased region" description="Low complexity" evidence="2">
    <location>
        <begin position="375"/>
        <end position="389"/>
    </location>
</feature>
<evidence type="ECO:0000313" key="5">
    <source>
        <dbReference type="Proteomes" id="UP000625316"/>
    </source>
</evidence>
<feature type="region of interest" description="Disordered" evidence="2">
    <location>
        <begin position="503"/>
        <end position="523"/>
    </location>
</feature>
<dbReference type="InterPro" id="IPR050811">
    <property type="entry name" value="Phosphate_ABC_transporter"/>
</dbReference>
<feature type="region of interest" description="Disordered" evidence="2">
    <location>
        <begin position="365"/>
        <end position="389"/>
    </location>
</feature>
<sequence length="790" mass="82392">MLKKKNAPIVTLAMLLLLAATPYIGFRGFKSLEFAPVQAQTAQSQFTVPDSVAADTTVRIAASEPTSTLSAKLKQGFEQRYQGTEVLVAAENADVALQSVAEGRADVAVIGRALSDGERAQGLTPVTIGRQKIAVITSPDNPVGNLTNAQFAQIFRGEITNWSAVGGDDVPIRLIDQTLASGTRQSLSNYPVFQAAPFEAANGAFGLTRNDIDSIVAQLGNDGIAYVIADQALGRSDLKIVPLHQVLPDDARYSFSQPLSYVYQGPNPNAAAQAFLGYATGADGQQLANLPPIATAAGTATGAGNESSGAGGTSAAGTSGAGAAAGAIADTNQSNRQVPQGWGLLLLPLLGLPLLAFWMKGRKRDAKPVTGGGAPTTARPITAATSPSAFRGGTPVTGLGAGAVAGAAGLGAAGVAGAAKAAGMAQDRAADAADTVKAKMTGDTAVSPSRTEMPASKPQLDQSPSGKPQKSVALPSINTAGIAGVGLAGAGMAAGLVGLGRNQDKAQDQMTPDAAHQPPTNLPIDEAHHRSRQAHDGRIIVVPRDESTAYAYWEVPPGELQDCPAGKRLNLRLYDVTGTTEQDGLPPNYKQFDCAQTDCEMNVPLSGVDRDYVAELGYTSDAGRWISLGHSQRTHISQTDAANAHQARTTTLMGAFESPVQPVGQTEDKAADQSRLVITSTMPAWSAVGTPTSNEPRVYVSWDILAAQQARRSGKQMVLRVYDATNIDLDRQAAHSFRQYLISDTAKDMVVSVPAIDRDYVAEIGYLLPDGQLERVIRSTHTHVPVVAER</sequence>
<keyword evidence="1" id="KW-0732">Signal</keyword>
<proteinExistence type="predicted"/>
<organism evidence="4 5">
    <name type="scientific">Romeriopsis navalis LEGE 11480</name>
    <dbReference type="NCBI Taxonomy" id="2777977"/>
    <lineage>
        <taxon>Bacteria</taxon>
        <taxon>Bacillati</taxon>
        <taxon>Cyanobacteriota</taxon>
        <taxon>Cyanophyceae</taxon>
        <taxon>Leptolyngbyales</taxon>
        <taxon>Leptolyngbyaceae</taxon>
        <taxon>Romeriopsis</taxon>
        <taxon>Romeriopsis navalis</taxon>
    </lineage>
</organism>
<dbReference type="PANTHER" id="PTHR30570:SF1">
    <property type="entry name" value="PHOSPHATE-BINDING PROTEIN PSTS"/>
    <property type="match status" value="1"/>
</dbReference>
<dbReference type="Pfam" id="PF12849">
    <property type="entry name" value="PBP_like_2"/>
    <property type="match status" value="1"/>
</dbReference>